<dbReference type="RefSeq" id="WP_182806253.1">
    <property type="nucleotide sequence ID" value="NZ_CP060007.1"/>
</dbReference>
<accession>A0A7G5XLP0</accession>
<feature type="signal peptide" evidence="1">
    <location>
        <begin position="1"/>
        <end position="19"/>
    </location>
</feature>
<dbReference type="AlphaFoldDB" id="A0A7G5XLP0"/>
<dbReference type="PANTHER" id="PTHR35861">
    <property type="match status" value="1"/>
</dbReference>
<evidence type="ECO:0000313" key="3">
    <source>
        <dbReference type="Proteomes" id="UP000515344"/>
    </source>
</evidence>
<dbReference type="Proteomes" id="UP000515344">
    <property type="component" value="Chromosome"/>
</dbReference>
<organism evidence="2 3">
    <name type="scientific">Lacibacter sediminis</name>
    <dbReference type="NCBI Taxonomy" id="2760713"/>
    <lineage>
        <taxon>Bacteria</taxon>
        <taxon>Pseudomonadati</taxon>
        <taxon>Bacteroidota</taxon>
        <taxon>Chitinophagia</taxon>
        <taxon>Chitinophagales</taxon>
        <taxon>Chitinophagaceae</taxon>
        <taxon>Lacibacter</taxon>
    </lineage>
</organism>
<keyword evidence="1" id="KW-0732">Signal</keyword>
<proteinExistence type="predicted"/>
<name>A0A7G5XLP0_9BACT</name>
<feature type="chain" id="PRO_5028884224" evidence="1">
    <location>
        <begin position="20"/>
        <end position="149"/>
    </location>
</feature>
<protein>
    <submittedName>
        <fullName evidence="2">Uncharacterized protein</fullName>
    </submittedName>
</protein>
<reference evidence="3" key="1">
    <citation type="submission" date="2020-08" db="EMBL/GenBank/DDBJ databases">
        <title>Lacibacter sp. S13-6-6 genome sequencing.</title>
        <authorList>
            <person name="Jin L."/>
        </authorList>
    </citation>
    <scope>NUCLEOTIDE SEQUENCE [LARGE SCALE GENOMIC DNA]</scope>
    <source>
        <strain evidence="3">S13-6-6</strain>
    </source>
</reference>
<evidence type="ECO:0000256" key="1">
    <source>
        <dbReference type="SAM" id="SignalP"/>
    </source>
</evidence>
<evidence type="ECO:0000313" key="2">
    <source>
        <dbReference type="EMBL" id="QNA46393.1"/>
    </source>
</evidence>
<dbReference type="EMBL" id="CP060007">
    <property type="protein sequence ID" value="QNA46393.1"/>
    <property type="molecule type" value="Genomic_DNA"/>
</dbReference>
<dbReference type="KEGG" id="lacs:H4075_09540"/>
<keyword evidence="3" id="KW-1185">Reference proteome</keyword>
<gene>
    <name evidence="2" type="ORF">H4075_09540</name>
</gene>
<sequence length="149" mass="16844">MKLLIMLFFFLFVFSDISAQDTIKKLQTPIRFTNRLIVAKKVSTQDAITYEIDMRLDSLANKSKGDVLLISTVKAEIGNVLYSYWKSGKLLGSTVSQAYFIQTGLQTMTQMDIQNGRLLVTVGIALVKPAEFQLLQFEQTVKNKKLLVD</sequence>
<dbReference type="PANTHER" id="PTHR35861:SF1">
    <property type="entry name" value="PHAGE TAIL SHEATH PROTEIN"/>
    <property type="match status" value="1"/>
</dbReference>
<dbReference type="InterPro" id="IPR052042">
    <property type="entry name" value="Tail_sheath_structural"/>
</dbReference>